<evidence type="ECO:0000256" key="2">
    <source>
        <dbReference type="ARBA" id="ARBA00012528"/>
    </source>
</evidence>
<proteinExistence type="predicted"/>
<dbReference type="InterPro" id="IPR011110">
    <property type="entry name" value="Reg_prop"/>
</dbReference>
<dbReference type="Pfam" id="PF07495">
    <property type="entry name" value="Y_Y_Y"/>
    <property type="match status" value="1"/>
</dbReference>
<dbReference type="InterPro" id="IPR050469">
    <property type="entry name" value="Diguanylate_Cyclase"/>
</dbReference>
<dbReference type="Gene3D" id="2.60.40.10">
    <property type="entry name" value="Immunoglobulins"/>
    <property type="match status" value="1"/>
</dbReference>
<name>A0A7W8D5J5_9GAMM</name>
<dbReference type="GO" id="GO:1902201">
    <property type="term" value="P:negative regulation of bacterial-type flagellum-dependent cell motility"/>
    <property type="evidence" value="ECO:0007669"/>
    <property type="project" value="TreeGrafter"/>
</dbReference>
<dbReference type="PANTHER" id="PTHR45138:SF24">
    <property type="entry name" value="DIGUANYLATE CYCLASE DGCC-RELATED"/>
    <property type="match status" value="1"/>
</dbReference>
<dbReference type="InterPro" id="IPR011123">
    <property type="entry name" value="Y_Y_Y"/>
</dbReference>
<keyword evidence="7" id="KW-1185">Reference proteome</keyword>
<dbReference type="AlphaFoldDB" id="A0A7W8D5J5"/>
<keyword evidence="4" id="KW-0732">Signal</keyword>
<dbReference type="RefSeq" id="WP_183960870.1">
    <property type="nucleotide sequence ID" value="NZ_JACHHP010000003.1"/>
</dbReference>
<dbReference type="InterPro" id="IPR013783">
    <property type="entry name" value="Ig-like_fold"/>
</dbReference>
<dbReference type="NCBIfam" id="TIGR00254">
    <property type="entry name" value="GGDEF"/>
    <property type="match status" value="1"/>
</dbReference>
<evidence type="ECO:0000256" key="3">
    <source>
        <dbReference type="SAM" id="Coils"/>
    </source>
</evidence>
<sequence length="996" mass="107678">MSRWGLLLVALAWLPGAAAQTPRPLDQYTLERWDTSDGLPHSTVQAIAQTADGYLWLGTWEGLVRYNGREMRVFDRVNTPTLGDNGIRVLHAARDGSLWIGTARNGVVQLAGSEWRRFGREQGLPLGQTEALAEDAQGRIYVANSNVLLARIERDGTVRRFALAGDAAAAGVGAGIAVDRDGTVWLGSSAGLLALRNDVLEQVGIPGEAGAQATAVGTDASGAVLAVVGGTLYRHDAPAWTRLVTLDRALARTLETVHANRRGEIFLGTQSSGLLRLWNGALERLDASRGLPNDRVPAVFEDREHSIWVGTNAGLARLRETAFASYTERKGLSDDYVRSLVERADGSLWIGTSRGLNRLADGRFTALFREQGLASDGVLSLMEDRDGALWVGSYDAGITVLRDGAAPQRIGPADGLPAPQVRALLQTRDGTVWAGGPRGLARREGERFVPVPLADSGAQVFVLSLYEDAAGTLWVGTVQGVAQVIGGTLRRWDGGAAFAAQDVFGFHEDERGVLWIAGDDALYRVRNGIVARLDEARGVPHVPVFGVLDDGFGRFWLTSNRGAFRARRAALDAVADGLADTVAFEVFRESAGLASSQFSGAAMTPQLRRRDGSLWFATAKGVAMIDPNVPEPVQPDPPPVVIEQVLVDGLPVDPTRDVRVGPGVRKLEIHYAGLSYVLPTQIRYRVMMEGLDRAWDLIGNTGSMVYTGLPPGDYRFRAEADNGGGNWGATGASLQLNLRPHVWERSWFPPSVAAFVVLAGLWIARARIVRLRARTLELEHEVALRTRSLQDQATRLEQADAEKTDLLNKLRKQSEAFARQAQEDALTGLPNRRSLDYALSRRFADACAAGAPLSVAIADIDHFKKINDNYSHETGDQVLRAVASILREGVRTDDVVGRYGGEEFLLLFPGLGVNEAATLCERLRRRVAGFDFASRYSGLEVTVSIGLADHATRPGHEGLLSAADVMLYEAKNAGRNRVCWRRDTGTTTDAPGGAVS</sequence>
<evidence type="ECO:0000256" key="4">
    <source>
        <dbReference type="SAM" id="SignalP"/>
    </source>
</evidence>
<evidence type="ECO:0000259" key="5">
    <source>
        <dbReference type="PROSITE" id="PS50887"/>
    </source>
</evidence>
<keyword evidence="3" id="KW-0175">Coiled coil</keyword>
<dbReference type="Gene3D" id="3.30.70.270">
    <property type="match status" value="1"/>
</dbReference>
<dbReference type="Proteomes" id="UP000521199">
    <property type="component" value="Unassembled WGS sequence"/>
</dbReference>
<dbReference type="InterPro" id="IPR029787">
    <property type="entry name" value="Nucleotide_cyclase"/>
</dbReference>
<dbReference type="Gene3D" id="2.130.10.10">
    <property type="entry name" value="YVTN repeat-like/Quinoprotein amine dehydrogenase"/>
    <property type="match status" value="3"/>
</dbReference>
<dbReference type="InterPro" id="IPR000160">
    <property type="entry name" value="GGDEF_dom"/>
</dbReference>
<dbReference type="CDD" id="cd01949">
    <property type="entry name" value="GGDEF"/>
    <property type="match status" value="1"/>
</dbReference>
<dbReference type="EC" id="2.7.7.65" evidence="2"/>
<dbReference type="GO" id="GO:0043709">
    <property type="term" value="P:cell adhesion involved in single-species biofilm formation"/>
    <property type="evidence" value="ECO:0007669"/>
    <property type="project" value="TreeGrafter"/>
</dbReference>
<feature type="chain" id="PRO_5030920503" description="diguanylate cyclase" evidence="4">
    <location>
        <begin position="20"/>
        <end position="996"/>
    </location>
</feature>
<dbReference type="SMART" id="SM00267">
    <property type="entry name" value="GGDEF"/>
    <property type="match status" value="1"/>
</dbReference>
<dbReference type="InterPro" id="IPR015943">
    <property type="entry name" value="WD40/YVTN_repeat-like_dom_sf"/>
</dbReference>
<organism evidence="6 7">
    <name type="scientific">Chiayiivirga flava</name>
    <dbReference type="NCBI Taxonomy" id="659595"/>
    <lineage>
        <taxon>Bacteria</taxon>
        <taxon>Pseudomonadati</taxon>
        <taxon>Pseudomonadota</taxon>
        <taxon>Gammaproteobacteria</taxon>
        <taxon>Lysobacterales</taxon>
        <taxon>Lysobacteraceae</taxon>
        <taxon>Chiayiivirga</taxon>
    </lineage>
</organism>
<dbReference type="SUPFAM" id="SSF55073">
    <property type="entry name" value="Nucleotide cyclase"/>
    <property type="match status" value="1"/>
</dbReference>
<reference evidence="6 7" key="1">
    <citation type="submission" date="2020-08" db="EMBL/GenBank/DDBJ databases">
        <title>Genomic Encyclopedia of Type Strains, Phase IV (KMG-IV): sequencing the most valuable type-strain genomes for metagenomic binning, comparative biology and taxonomic classification.</title>
        <authorList>
            <person name="Goeker M."/>
        </authorList>
    </citation>
    <scope>NUCLEOTIDE SEQUENCE [LARGE SCALE GENOMIC DNA]</scope>
    <source>
        <strain evidence="6 7">DSM 24163</strain>
    </source>
</reference>
<comment type="cofactor">
    <cofactor evidence="1">
        <name>Mg(2+)</name>
        <dbReference type="ChEBI" id="CHEBI:18420"/>
    </cofactor>
</comment>
<feature type="domain" description="GGDEF" evidence="5">
    <location>
        <begin position="851"/>
        <end position="983"/>
    </location>
</feature>
<evidence type="ECO:0000313" key="7">
    <source>
        <dbReference type="Proteomes" id="UP000521199"/>
    </source>
</evidence>
<evidence type="ECO:0000313" key="6">
    <source>
        <dbReference type="EMBL" id="MBB5208334.1"/>
    </source>
</evidence>
<dbReference type="EMBL" id="JACHHP010000003">
    <property type="protein sequence ID" value="MBB5208334.1"/>
    <property type="molecule type" value="Genomic_DNA"/>
</dbReference>
<dbReference type="PROSITE" id="PS50887">
    <property type="entry name" value="GGDEF"/>
    <property type="match status" value="1"/>
</dbReference>
<gene>
    <name evidence="6" type="ORF">HNQ52_001876</name>
</gene>
<feature type="coiled-coil region" evidence="3">
    <location>
        <begin position="789"/>
        <end position="816"/>
    </location>
</feature>
<comment type="caution">
    <text evidence="6">The sequence shown here is derived from an EMBL/GenBank/DDBJ whole genome shotgun (WGS) entry which is preliminary data.</text>
</comment>
<dbReference type="GO" id="GO:0052621">
    <property type="term" value="F:diguanylate cyclase activity"/>
    <property type="evidence" value="ECO:0007669"/>
    <property type="project" value="UniProtKB-EC"/>
</dbReference>
<dbReference type="InterPro" id="IPR043128">
    <property type="entry name" value="Rev_trsase/Diguanyl_cyclase"/>
</dbReference>
<dbReference type="Pfam" id="PF00990">
    <property type="entry name" value="GGDEF"/>
    <property type="match status" value="1"/>
</dbReference>
<dbReference type="PANTHER" id="PTHR45138">
    <property type="entry name" value="REGULATORY COMPONENTS OF SENSORY TRANSDUCTION SYSTEM"/>
    <property type="match status" value="1"/>
</dbReference>
<dbReference type="SUPFAM" id="SSF63829">
    <property type="entry name" value="Calcium-dependent phosphotriesterase"/>
    <property type="match status" value="2"/>
</dbReference>
<evidence type="ECO:0000256" key="1">
    <source>
        <dbReference type="ARBA" id="ARBA00001946"/>
    </source>
</evidence>
<protein>
    <recommendedName>
        <fullName evidence="2">diguanylate cyclase</fullName>
        <ecNumber evidence="2">2.7.7.65</ecNumber>
    </recommendedName>
</protein>
<dbReference type="GO" id="GO:0005886">
    <property type="term" value="C:plasma membrane"/>
    <property type="evidence" value="ECO:0007669"/>
    <property type="project" value="TreeGrafter"/>
</dbReference>
<dbReference type="FunFam" id="3.30.70.270:FF:000001">
    <property type="entry name" value="Diguanylate cyclase domain protein"/>
    <property type="match status" value="1"/>
</dbReference>
<accession>A0A7W8D5J5</accession>
<dbReference type="Pfam" id="PF07494">
    <property type="entry name" value="Reg_prop"/>
    <property type="match status" value="5"/>
</dbReference>
<feature type="signal peptide" evidence="4">
    <location>
        <begin position="1"/>
        <end position="19"/>
    </location>
</feature>